<dbReference type="Pfam" id="PF04166">
    <property type="entry name" value="PdxA"/>
    <property type="match status" value="1"/>
</dbReference>
<gene>
    <name evidence="4" type="primary">pdxA</name>
    <name evidence="4" type="ORF">ABVT43_05395</name>
</gene>
<dbReference type="SUPFAM" id="SSF53659">
    <property type="entry name" value="Isocitrate/Isopropylmalate dehydrogenase-like"/>
    <property type="match status" value="1"/>
</dbReference>
<protein>
    <submittedName>
        <fullName evidence="4">4-hydroxythreonine-4-phosphate dehydrogenase PdxA</fullName>
        <ecNumber evidence="4">1.1.1.262</ecNumber>
    </submittedName>
</protein>
<evidence type="ECO:0000313" key="4">
    <source>
        <dbReference type="EMBL" id="MET1254555.1"/>
    </source>
</evidence>
<evidence type="ECO:0000256" key="2">
    <source>
        <dbReference type="ARBA" id="ARBA00023002"/>
    </source>
</evidence>
<keyword evidence="1" id="KW-0479">Metal-binding</keyword>
<dbReference type="InterPro" id="IPR005255">
    <property type="entry name" value="PdxA_fam"/>
</dbReference>
<dbReference type="RefSeq" id="WP_353874118.1">
    <property type="nucleotide sequence ID" value="NZ_JBEVCJ010000004.1"/>
</dbReference>
<keyword evidence="5" id="KW-1185">Reference proteome</keyword>
<dbReference type="PANTHER" id="PTHR30004">
    <property type="entry name" value="4-HYDROXYTHREONINE-4-PHOSPHATE DEHYDROGENASE"/>
    <property type="match status" value="1"/>
</dbReference>
<dbReference type="EC" id="1.1.1.262" evidence="4"/>
<dbReference type="NCBIfam" id="TIGR00557">
    <property type="entry name" value="pdxA"/>
    <property type="match status" value="1"/>
</dbReference>
<sequence>MRTDKIPRILVTMGEPAGIGPELIVKIAQQQIAAQIIVVADEKLLISTARALNLDLTLQQINWQQPAQVHRPGHLAIIPIELPEKVEAGKLNKRNATATLQTLKIASDLALQSKVDAIVTAPVHKANLNTVDPSFLGHTEYFANLAGVNKVVMMLAGNELRVTLATTHLPLAKVPEAITQASLSETIQVILQAFDQFNLKQPKLAVCGLNPHAGEEGLLGHEDQQTIQPVIQRFAQQGHAVFGPFPADTLFTPQKRKAYDVFLAMYHDQGLPVIKAFGFGECANITLGLPYIRTSVDHGTALEIAADYCASADSLLYAINYAGKLATGVLPS</sequence>
<evidence type="ECO:0000256" key="1">
    <source>
        <dbReference type="ARBA" id="ARBA00022723"/>
    </source>
</evidence>
<dbReference type="PANTHER" id="PTHR30004:SF5">
    <property type="entry name" value="4-HYDROXYTHREONINE-4-PHOSPHATE DEHYDROGENASE"/>
    <property type="match status" value="1"/>
</dbReference>
<accession>A0ABV2BRJ6</accession>
<comment type="caution">
    <text evidence="4">The sequence shown here is derived from an EMBL/GenBank/DDBJ whole genome shotgun (WGS) entry which is preliminary data.</text>
</comment>
<dbReference type="EMBL" id="JBEVCJ010000004">
    <property type="protein sequence ID" value="MET1254555.1"/>
    <property type="molecule type" value="Genomic_DNA"/>
</dbReference>
<evidence type="ECO:0000256" key="3">
    <source>
        <dbReference type="ARBA" id="ARBA00023027"/>
    </source>
</evidence>
<reference evidence="4 5" key="1">
    <citation type="submission" date="2024-06" db="EMBL/GenBank/DDBJ databases">
        <authorList>
            <person name="Li F."/>
        </authorList>
    </citation>
    <scope>NUCLEOTIDE SEQUENCE [LARGE SCALE GENOMIC DNA]</scope>
    <source>
        <strain evidence="4 5">GXAS 311</strain>
    </source>
</reference>
<name>A0ABV2BRJ6_9GAMM</name>
<keyword evidence="3" id="KW-0520">NAD</keyword>
<evidence type="ECO:0000313" key="5">
    <source>
        <dbReference type="Proteomes" id="UP001548189"/>
    </source>
</evidence>
<keyword evidence="2 4" id="KW-0560">Oxidoreductase</keyword>
<dbReference type="Proteomes" id="UP001548189">
    <property type="component" value="Unassembled WGS sequence"/>
</dbReference>
<organism evidence="4 5">
    <name type="scientific">Aliikangiella maris</name>
    <dbReference type="NCBI Taxonomy" id="3162458"/>
    <lineage>
        <taxon>Bacteria</taxon>
        <taxon>Pseudomonadati</taxon>
        <taxon>Pseudomonadota</taxon>
        <taxon>Gammaproteobacteria</taxon>
        <taxon>Oceanospirillales</taxon>
        <taxon>Pleioneaceae</taxon>
        <taxon>Aliikangiella</taxon>
    </lineage>
</organism>
<proteinExistence type="predicted"/>
<dbReference type="GO" id="GO:0050570">
    <property type="term" value="F:4-hydroxythreonine-4-phosphate dehydrogenase activity"/>
    <property type="evidence" value="ECO:0007669"/>
    <property type="project" value="UniProtKB-EC"/>
</dbReference>
<dbReference type="Gene3D" id="3.40.718.10">
    <property type="entry name" value="Isopropylmalate Dehydrogenase"/>
    <property type="match status" value="1"/>
</dbReference>